<dbReference type="InParanoid" id="A0A0D0E8M1"/>
<reference evidence="1 2" key="1">
    <citation type="submission" date="2014-04" db="EMBL/GenBank/DDBJ databases">
        <authorList>
            <consortium name="DOE Joint Genome Institute"/>
            <person name="Kuo A."/>
            <person name="Kohler A."/>
            <person name="Jargeat P."/>
            <person name="Nagy L.G."/>
            <person name="Floudas D."/>
            <person name="Copeland A."/>
            <person name="Barry K.W."/>
            <person name="Cichocki N."/>
            <person name="Veneault-Fourrey C."/>
            <person name="LaButti K."/>
            <person name="Lindquist E.A."/>
            <person name="Lipzen A."/>
            <person name="Lundell T."/>
            <person name="Morin E."/>
            <person name="Murat C."/>
            <person name="Sun H."/>
            <person name="Tunlid A."/>
            <person name="Henrissat B."/>
            <person name="Grigoriev I.V."/>
            <person name="Hibbett D.S."/>
            <person name="Martin F."/>
            <person name="Nordberg H.P."/>
            <person name="Cantor M.N."/>
            <person name="Hua S.X."/>
        </authorList>
    </citation>
    <scope>NUCLEOTIDE SEQUENCE [LARGE SCALE GENOMIC DNA]</scope>
    <source>
        <strain evidence="1 2">Ve08.2h10</strain>
    </source>
</reference>
<keyword evidence="2" id="KW-1185">Reference proteome</keyword>
<evidence type="ECO:0000313" key="1">
    <source>
        <dbReference type="EMBL" id="KIK95055.1"/>
    </source>
</evidence>
<reference evidence="2" key="2">
    <citation type="submission" date="2015-01" db="EMBL/GenBank/DDBJ databases">
        <title>Evolutionary Origins and Diversification of the Mycorrhizal Mutualists.</title>
        <authorList>
            <consortium name="DOE Joint Genome Institute"/>
            <consortium name="Mycorrhizal Genomics Consortium"/>
            <person name="Kohler A."/>
            <person name="Kuo A."/>
            <person name="Nagy L.G."/>
            <person name="Floudas D."/>
            <person name="Copeland A."/>
            <person name="Barry K.W."/>
            <person name="Cichocki N."/>
            <person name="Veneault-Fourrey C."/>
            <person name="LaButti K."/>
            <person name="Lindquist E.A."/>
            <person name="Lipzen A."/>
            <person name="Lundell T."/>
            <person name="Morin E."/>
            <person name="Murat C."/>
            <person name="Riley R."/>
            <person name="Ohm R."/>
            <person name="Sun H."/>
            <person name="Tunlid A."/>
            <person name="Henrissat B."/>
            <person name="Grigoriev I.V."/>
            <person name="Hibbett D.S."/>
            <person name="Martin F."/>
        </authorList>
    </citation>
    <scope>NUCLEOTIDE SEQUENCE [LARGE SCALE GENOMIC DNA]</scope>
    <source>
        <strain evidence="2">Ve08.2h10</strain>
    </source>
</reference>
<accession>A0A0D0E8M1</accession>
<protein>
    <submittedName>
        <fullName evidence="1">Uncharacterized protein</fullName>
    </submittedName>
</protein>
<dbReference type="AlphaFoldDB" id="A0A0D0E8M1"/>
<name>A0A0D0E8M1_9AGAM</name>
<dbReference type="Proteomes" id="UP000054538">
    <property type="component" value="Unassembled WGS sequence"/>
</dbReference>
<gene>
    <name evidence="1" type="ORF">PAXRUDRAFT_409801</name>
</gene>
<sequence length="112" mass="12795">MSHWVSMIGLQCKTCIPLRSVTGRPHRIAGWTFLSCRKMHQVLAFVTKIQLELQTSQNKLDVFRADHWLSSIMGGQLRCKPSRRHCARDNPSYIIKLYNATSSHRLACGKGK</sequence>
<organism evidence="1 2">
    <name type="scientific">Paxillus rubicundulus Ve08.2h10</name>
    <dbReference type="NCBI Taxonomy" id="930991"/>
    <lineage>
        <taxon>Eukaryota</taxon>
        <taxon>Fungi</taxon>
        <taxon>Dikarya</taxon>
        <taxon>Basidiomycota</taxon>
        <taxon>Agaricomycotina</taxon>
        <taxon>Agaricomycetes</taxon>
        <taxon>Agaricomycetidae</taxon>
        <taxon>Boletales</taxon>
        <taxon>Paxilineae</taxon>
        <taxon>Paxillaceae</taxon>
        <taxon>Paxillus</taxon>
    </lineage>
</organism>
<proteinExistence type="predicted"/>
<dbReference type="EMBL" id="KN825067">
    <property type="protein sequence ID" value="KIK95055.1"/>
    <property type="molecule type" value="Genomic_DNA"/>
</dbReference>
<dbReference type="HOGENOM" id="CLU_2146672_0_0_1"/>
<evidence type="ECO:0000313" key="2">
    <source>
        <dbReference type="Proteomes" id="UP000054538"/>
    </source>
</evidence>